<reference evidence="1 2" key="1">
    <citation type="submission" date="2024-09" db="EMBL/GenBank/DDBJ databases">
        <authorList>
            <person name="Sun Q."/>
            <person name="Mori K."/>
        </authorList>
    </citation>
    <scope>NUCLEOTIDE SEQUENCE [LARGE SCALE GENOMIC DNA]</scope>
    <source>
        <strain evidence="1 2">JCM 13503</strain>
    </source>
</reference>
<evidence type="ECO:0000313" key="1">
    <source>
        <dbReference type="EMBL" id="MFB9991222.1"/>
    </source>
</evidence>
<gene>
    <name evidence="1" type="ORF">ACFFLM_04395</name>
</gene>
<name>A0ABV6AW24_9DEIO</name>
<proteinExistence type="predicted"/>
<dbReference type="EMBL" id="JBHLYR010000013">
    <property type="protein sequence ID" value="MFB9991222.1"/>
    <property type="molecule type" value="Genomic_DNA"/>
</dbReference>
<sequence>MNITLSTGIEVQLQRVDLTGHLPLTLHEALSEPLALVGMQNAKEGSELLGGILNEEGRPEDPWPEELQAQMQAVRTADARLLVRGCVSPALPELLALYGGDLREADLGLGLDFALLLAAVKQLSGLRQSSPEALTEARLFLKELGSALDSMGKRYGCRPSELIGFPSEALERERLALDLGVYYWARGEDGKDEWWRKTKENVKPRRGDD</sequence>
<dbReference type="Proteomes" id="UP001589733">
    <property type="component" value="Unassembled WGS sequence"/>
</dbReference>
<accession>A0ABV6AW24</accession>
<evidence type="ECO:0000313" key="2">
    <source>
        <dbReference type="Proteomes" id="UP001589733"/>
    </source>
</evidence>
<dbReference type="RefSeq" id="WP_380005934.1">
    <property type="nucleotide sequence ID" value="NZ_JBHLYR010000013.1"/>
</dbReference>
<organism evidence="1 2">
    <name type="scientific">Deinococcus oregonensis</name>
    <dbReference type="NCBI Taxonomy" id="1805970"/>
    <lineage>
        <taxon>Bacteria</taxon>
        <taxon>Thermotogati</taxon>
        <taxon>Deinococcota</taxon>
        <taxon>Deinococci</taxon>
        <taxon>Deinococcales</taxon>
        <taxon>Deinococcaceae</taxon>
        <taxon>Deinococcus</taxon>
    </lineage>
</organism>
<keyword evidence="2" id="KW-1185">Reference proteome</keyword>
<comment type="caution">
    <text evidence="1">The sequence shown here is derived from an EMBL/GenBank/DDBJ whole genome shotgun (WGS) entry which is preliminary data.</text>
</comment>
<protein>
    <submittedName>
        <fullName evidence="1">Uncharacterized protein</fullName>
    </submittedName>
</protein>